<dbReference type="STRING" id="675824.A0A1E3PTN8"/>
<gene>
    <name evidence="1" type="ORF">LIPSTDRAFT_76751</name>
</gene>
<dbReference type="Proteomes" id="UP000094385">
    <property type="component" value="Unassembled WGS sequence"/>
</dbReference>
<dbReference type="EMBL" id="KV454316">
    <property type="protein sequence ID" value="ODQ68781.1"/>
    <property type="molecule type" value="Genomic_DNA"/>
</dbReference>
<sequence>MVAQLMSAIDIIEKVHPGCVAVFCFDQSSITKLTLNDKPNSVPIVDGLFERDGQIVRQAVIYLENHEKAGQQKGIRTILKERNLWRDGLLLKCKSKPSEMDLSQMLSCCATHPFAAARLHVPTVTTT</sequence>
<reference evidence="1 2" key="1">
    <citation type="journal article" date="2016" name="Proc. Natl. Acad. Sci. U.S.A.">
        <title>Comparative genomics of biotechnologically important yeasts.</title>
        <authorList>
            <person name="Riley R."/>
            <person name="Haridas S."/>
            <person name="Wolfe K.H."/>
            <person name="Lopes M.R."/>
            <person name="Hittinger C.T."/>
            <person name="Goeker M."/>
            <person name="Salamov A.A."/>
            <person name="Wisecaver J.H."/>
            <person name="Long T.M."/>
            <person name="Calvey C.H."/>
            <person name="Aerts A.L."/>
            <person name="Barry K.W."/>
            <person name="Choi C."/>
            <person name="Clum A."/>
            <person name="Coughlan A.Y."/>
            <person name="Deshpande S."/>
            <person name="Douglass A.P."/>
            <person name="Hanson S.J."/>
            <person name="Klenk H.-P."/>
            <person name="LaButti K.M."/>
            <person name="Lapidus A."/>
            <person name="Lindquist E.A."/>
            <person name="Lipzen A.M."/>
            <person name="Meier-Kolthoff J.P."/>
            <person name="Ohm R.A."/>
            <person name="Otillar R.P."/>
            <person name="Pangilinan J.L."/>
            <person name="Peng Y."/>
            <person name="Rokas A."/>
            <person name="Rosa C.A."/>
            <person name="Scheuner C."/>
            <person name="Sibirny A.A."/>
            <person name="Slot J.C."/>
            <person name="Stielow J.B."/>
            <person name="Sun H."/>
            <person name="Kurtzman C.P."/>
            <person name="Blackwell M."/>
            <person name="Grigoriev I.V."/>
            <person name="Jeffries T.W."/>
        </authorList>
    </citation>
    <scope>NUCLEOTIDE SEQUENCE [LARGE SCALE GENOMIC DNA]</scope>
    <source>
        <strain evidence="1 2">NRRL Y-11557</strain>
    </source>
</reference>
<organism evidence="1 2">
    <name type="scientific">Lipomyces starkeyi NRRL Y-11557</name>
    <dbReference type="NCBI Taxonomy" id="675824"/>
    <lineage>
        <taxon>Eukaryota</taxon>
        <taxon>Fungi</taxon>
        <taxon>Dikarya</taxon>
        <taxon>Ascomycota</taxon>
        <taxon>Saccharomycotina</taxon>
        <taxon>Lipomycetes</taxon>
        <taxon>Lipomycetales</taxon>
        <taxon>Lipomycetaceae</taxon>
        <taxon>Lipomyces</taxon>
    </lineage>
</organism>
<dbReference type="OrthoDB" id="5400049at2759"/>
<protein>
    <submittedName>
        <fullName evidence="1">Uncharacterized protein</fullName>
    </submittedName>
</protein>
<keyword evidence="2" id="KW-1185">Reference proteome</keyword>
<dbReference type="AlphaFoldDB" id="A0A1E3PTN8"/>
<accession>A0A1E3PTN8</accession>
<evidence type="ECO:0000313" key="1">
    <source>
        <dbReference type="EMBL" id="ODQ68781.1"/>
    </source>
</evidence>
<proteinExistence type="predicted"/>
<name>A0A1E3PTN8_LIPST</name>
<evidence type="ECO:0000313" key="2">
    <source>
        <dbReference type="Proteomes" id="UP000094385"/>
    </source>
</evidence>